<name>A0A941BLD2_9BURK</name>
<evidence type="ECO:0000256" key="1">
    <source>
        <dbReference type="SAM" id="Phobius"/>
    </source>
</evidence>
<dbReference type="AlphaFoldDB" id="A0A941BLD2"/>
<evidence type="ECO:0000313" key="2">
    <source>
        <dbReference type="EMBL" id="MBQ0960838.1"/>
    </source>
</evidence>
<keyword evidence="3" id="KW-1185">Reference proteome</keyword>
<dbReference type="EMBL" id="JAGQDE010000018">
    <property type="protein sequence ID" value="MBQ0960838.1"/>
    <property type="molecule type" value="Genomic_DNA"/>
</dbReference>
<dbReference type="RefSeq" id="WP_210803508.1">
    <property type="nucleotide sequence ID" value="NZ_JAGQDE010000018.1"/>
</dbReference>
<keyword evidence="1" id="KW-1133">Transmembrane helix</keyword>
<evidence type="ECO:0008006" key="4">
    <source>
        <dbReference type="Google" id="ProtNLM"/>
    </source>
</evidence>
<gene>
    <name evidence="2" type="ORF">KAK06_17925</name>
</gene>
<accession>A0A941BLD2</accession>
<feature type="transmembrane region" description="Helical" evidence="1">
    <location>
        <begin position="118"/>
        <end position="140"/>
    </location>
</feature>
<reference evidence="2" key="1">
    <citation type="submission" date="2021-04" db="EMBL/GenBank/DDBJ databases">
        <title>The genome sequence of Ideonella sp. 4Y11.</title>
        <authorList>
            <person name="Liu Y."/>
        </authorList>
    </citation>
    <scope>NUCLEOTIDE SEQUENCE</scope>
    <source>
        <strain evidence="2">4Y11</strain>
    </source>
</reference>
<keyword evidence="1" id="KW-0472">Membrane</keyword>
<sequence length="142" mass="15016">MTPSAAPPTPPLDPEQAVYARWLARGNQIALAVMLGGFAAYLAGLWSPLVHRRDLASLWHLSAREYLQRTGVPTGWGWFGQLGHSDMTALLGIALLAACSLPALVAVAWRYGRRGERLAAALALLQIAVLVLAASGIIGAGH</sequence>
<proteinExistence type="predicted"/>
<feature type="transmembrane region" description="Helical" evidence="1">
    <location>
        <begin position="29"/>
        <end position="49"/>
    </location>
</feature>
<protein>
    <recommendedName>
        <fullName evidence="4">DUF1634 domain-containing protein</fullName>
    </recommendedName>
</protein>
<dbReference type="Proteomes" id="UP000678374">
    <property type="component" value="Unassembled WGS sequence"/>
</dbReference>
<feature type="transmembrane region" description="Helical" evidence="1">
    <location>
        <begin position="89"/>
        <end position="111"/>
    </location>
</feature>
<keyword evidence="1" id="KW-0812">Transmembrane</keyword>
<organism evidence="2 3">
    <name type="scientific">Ideonella aquatica</name>
    <dbReference type="NCBI Taxonomy" id="2824119"/>
    <lineage>
        <taxon>Bacteria</taxon>
        <taxon>Pseudomonadati</taxon>
        <taxon>Pseudomonadota</taxon>
        <taxon>Betaproteobacteria</taxon>
        <taxon>Burkholderiales</taxon>
        <taxon>Sphaerotilaceae</taxon>
        <taxon>Ideonella</taxon>
    </lineage>
</organism>
<comment type="caution">
    <text evidence="2">The sequence shown here is derived from an EMBL/GenBank/DDBJ whole genome shotgun (WGS) entry which is preliminary data.</text>
</comment>
<evidence type="ECO:0000313" key="3">
    <source>
        <dbReference type="Proteomes" id="UP000678374"/>
    </source>
</evidence>